<dbReference type="Gene3D" id="3.40.50.300">
    <property type="entry name" value="P-loop containing nucleotide triphosphate hydrolases"/>
    <property type="match status" value="1"/>
</dbReference>
<sequence length="213" mass="23358">MRRRPASPLLWQPDGVRPSALDDLRPLVPGRVLGVTGAPGAGKSTFATRLAAEWGAVVVPMDGFHCADVELRRRGLLDRKGVPDSFDAEGLAALLRRVRDREELVLAPAFERDLEQPLAGALPVPCDADLVVVEGSYLLLDQPRWRAVRALLDGVWHLRLPQDVRRRRLLARHVEFGKDPATAEAWVSRVDDPNAALVEAAAERADLVLDLPG</sequence>
<dbReference type="InterPro" id="IPR027417">
    <property type="entry name" value="P-loop_NTPase"/>
</dbReference>
<gene>
    <name evidence="1" type="ORF">UFOPK2761_00634</name>
</gene>
<name>A0A6J6SD97_9ZZZZ</name>
<organism evidence="1">
    <name type="scientific">freshwater metagenome</name>
    <dbReference type="NCBI Taxonomy" id="449393"/>
    <lineage>
        <taxon>unclassified sequences</taxon>
        <taxon>metagenomes</taxon>
        <taxon>ecological metagenomes</taxon>
    </lineage>
</organism>
<dbReference type="NCBIfam" id="NF006743">
    <property type="entry name" value="PRK09270.1-2"/>
    <property type="match status" value="1"/>
</dbReference>
<dbReference type="SUPFAM" id="SSF52540">
    <property type="entry name" value="P-loop containing nucleoside triphosphate hydrolases"/>
    <property type="match status" value="1"/>
</dbReference>
<proteinExistence type="predicted"/>
<protein>
    <submittedName>
        <fullName evidence="1">Unannotated protein</fullName>
    </submittedName>
</protein>
<reference evidence="1" key="1">
    <citation type="submission" date="2020-05" db="EMBL/GenBank/DDBJ databases">
        <authorList>
            <person name="Chiriac C."/>
            <person name="Salcher M."/>
            <person name="Ghai R."/>
            <person name="Kavagutti S V."/>
        </authorList>
    </citation>
    <scope>NUCLEOTIDE SEQUENCE</scope>
</reference>
<evidence type="ECO:0000313" key="1">
    <source>
        <dbReference type="EMBL" id="CAB4732693.1"/>
    </source>
</evidence>
<dbReference type="PANTHER" id="PTHR10285">
    <property type="entry name" value="URIDINE KINASE"/>
    <property type="match status" value="1"/>
</dbReference>
<dbReference type="AlphaFoldDB" id="A0A6J6SD97"/>
<accession>A0A6J6SD97</accession>
<dbReference type="EMBL" id="CAEZYQ010000003">
    <property type="protein sequence ID" value="CAB4732693.1"/>
    <property type="molecule type" value="Genomic_DNA"/>
</dbReference>